<evidence type="ECO:0000256" key="1">
    <source>
        <dbReference type="ARBA" id="ARBA00023125"/>
    </source>
</evidence>
<dbReference type="InterPro" id="IPR010982">
    <property type="entry name" value="Lambda_DNA-bd_dom_sf"/>
</dbReference>
<dbReference type="SUPFAM" id="SSF47413">
    <property type="entry name" value="lambda repressor-like DNA-binding domains"/>
    <property type="match status" value="1"/>
</dbReference>
<dbReference type="Proteomes" id="UP001206206">
    <property type="component" value="Unassembled WGS sequence"/>
</dbReference>
<dbReference type="InterPro" id="IPR001387">
    <property type="entry name" value="Cro/C1-type_HTH"/>
</dbReference>
<evidence type="ECO:0000259" key="2">
    <source>
        <dbReference type="PROSITE" id="PS50943"/>
    </source>
</evidence>
<accession>A0ABT1P884</accession>
<dbReference type="InterPro" id="IPR050807">
    <property type="entry name" value="TransReg_Diox_bact_type"/>
</dbReference>
<dbReference type="Pfam" id="PF07883">
    <property type="entry name" value="Cupin_2"/>
    <property type="match status" value="1"/>
</dbReference>
<comment type="caution">
    <text evidence="3">The sequence shown here is derived from an EMBL/GenBank/DDBJ whole genome shotgun (WGS) entry which is preliminary data.</text>
</comment>
<dbReference type="InterPro" id="IPR014710">
    <property type="entry name" value="RmlC-like_jellyroll"/>
</dbReference>
<dbReference type="SUPFAM" id="SSF51182">
    <property type="entry name" value="RmlC-like cupins"/>
    <property type="match status" value="1"/>
</dbReference>
<dbReference type="PANTHER" id="PTHR46797">
    <property type="entry name" value="HTH-TYPE TRANSCRIPTIONAL REGULATOR"/>
    <property type="match status" value="1"/>
</dbReference>
<dbReference type="Pfam" id="PF01381">
    <property type="entry name" value="HTH_3"/>
    <property type="match status" value="1"/>
</dbReference>
<dbReference type="Gene3D" id="2.60.120.10">
    <property type="entry name" value="Jelly Rolls"/>
    <property type="match status" value="1"/>
</dbReference>
<dbReference type="Gene3D" id="1.10.260.40">
    <property type="entry name" value="lambda repressor-like DNA-binding domains"/>
    <property type="match status" value="1"/>
</dbReference>
<dbReference type="SMART" id="SM00530">
    <property type="entry name" value="HTH_XRE"/>
    <property type="match status" value="1"/>
</dbReference>
<dbReference type="PROSITE" id="PS50943">
    <property type="entry name" value="HTH_CROC1"/>
    <property type="match status" value="1"/>
</dbReference>
<keyword evidence="4" id="KW-1185">Reference proteome</keyword>
<feature type="domain" description="HTH cro/C1-type" evidence="2">
    <location>
        <begin position="15"/>
        <end position="69"/>
    </location>
</feature>
<dbReference type="InterPro" id="IPR011051">
    <property type="entry name" value="RmlC_Cupin_sf"/>
</dbReference>
<dbReference type="CDD" id="cd00093">
    <property type="entry name" value="HTH_XRE"/>
    <property type="match status" value="1"/>
</dbReference>
<protein>
    <submittedName>
        <fullName evidence="3">Helix-turn-helix domain-containing protein</fullName>
    </submittedName>
</protein>
<keyword evidence="1" id="KW-0238">DNA-binding</keyword>
<evidence type="ECO:0000313" key="4">
    <source>
        <dbReference type="Proteomes" id="UP001206206"/>
    </source>
</evidence>
<organism evidence="3 4">
    <name type="scientific">Streptantibioticus rubrisoli</name>
    <dbReference type="NCBI Taxonomy" id="1387313"/>
    <lineage>
        <taxon>Bacteria</taxon>
        <taxon>Bacillati</taxon>
        <taxon>Actinomycetota</taxon>
        <taxon>Actinomycetes</taxon>
        <taxon>Kitasatosporales</taxon>
        <taxon>Streptomycetaceae</taxon>
        <taxon>Streptantibioticus</taxon>
    </lineage>
</organism>
<dbReference type="InterPro" id="IPR013096">
    <property type="entry name" value="Cupin_2"/>
</dbReference>
<dbReference type="CDD" id="cd02209">
    <property type="entry name" value="cupin_XRE_C"/>
    <property type="match status" value="1"/>
</dbReference>
<proteinExistence type="predicted"/>
<evidence type="ECO:0000313" key="3">
    <source>
        <dbReference type="EMBL" id="MCQ4040545.1"/>
    </source>
</evidence>
<dbReference type="EMBL" id="JANFNH010000001">
    <property type="protein sequence ID" value="MCQ4040545.1"/>
    <property type="molecule type" value="Genomic_DNA"/>
</dbReference>
<name>A0ABT1P884_9ACTN</name>
<gene>
    <name evidence="3" type="ORF">NON19_00550</name>
</gene>
<dbReference type="PANTHER" id="PTHR46797:SF1">
    <property type="entry name" value="METHYLPHOSPHONATE SYNTHASE"/>
    <property type="match status" value="1"/>
</dbReference>
<sequence>MPDLEHVAQALARNLKHLRQERGYSLDALAARSGVSRGMIIQIEQARTNPSIGTVVRLGDALGVSIAGLVDQAEGPTVRMVPSDQAVRLWETPAGSHGTLLVGTEAPGPLELWTWRLMPGEGHDSDPHPVGTAELIRVETGELTLMVDGAEFHVPAGTTASFEAGASHGYHNSGSVPVEMTLAISVPPPR</sequence>
<reference evidence="3 4" key="1">
    <citation type="submission" date="2022-06" db="EMBL/GenBank/DDBJ databases">
        <title>Draft genome sequence of type strain Streptomyces rubrisoli DSM 42083.</title>
        <authorList>
            <person name="Duangmal K."/>
            <person name="Klaysubun C."/>
        </authorList>
    </citation>
    <scope>NUCLEOTIDE SEQUENCE [LARGE SCALE GENOMIC DNA]</scope>
    <source>
        <strain evidence="3 4">DSM 42083</strain>
    </source>
</reference>
<dbReference type="RefSeq" id="WP_255924495.1">
    <property type="nucleotide sequence ID" value="NZ_JANFNH010000001.1"/>
</dbReference>